<dbReference type="EMBL" id="CCXW01000001">
    <property type="protein sequence ID" value="CEG32309.1"/>
    <property type="molecule type" value="Genomic_DNA"/>
</dbReference>
<dbReference type="Proteomes" id="UP000182110">
    <property type="component" value="Unassembled WGS sequence"/>
</dbReference>
<reference evidence="1 2" key="1">
    <citation type="journal article" date="2014" name="Genome Announc.">
        <title>Genome Sequence of Bacillus simplex Strain P558, Isolated from a Human Fecal Sample.</title>
        <authorList>
            <person name="Croce O."/>
            <person name="Hugon P."/>
            <person name="Lagier J.C."/>
            <person name="Bibi F."/>
            <person name="Robert C."/>
            <person name="Azhar E.I."/>
            <person name="Raoult D."/>
            <person name="Fournier P.E."/>
        </authorList>
    </citation>
    <scope>NUCLEOTIDE SEQUENCE [LARGE SCALE GENOMIC DNA]</scope>
    <source>
        <strain evidence="1 2">P558</strain>
    </source>
</reference>
<gene>
    <name evidence="1" type="ORF">BN1180_02467</name>
</gene>
<dbReference type="AlphaFoldDB" id="A0AAN2PHM2"/>
<proteinExistence type="predicted"/>
<keyword evidence="2" id="KW-1185">Reference proteome</keyword>
<protein>
    <submittedName>
        <fullName evidence="1">Uncharacterized protein</fullName>
    </submittedName>
</protein>
<organism evidence="1 2">
    <name type="scientific">Peribacillus simplex</name>
    <dbReference type="NCBI Taxonomy" id="1478"/>
    <lineage>
        <taxon>Bacteria</taxon>
        <taxon>Bacillati</taxon>
        <taxon>Bacillota</taxon>
        <taxon>Bacilli</taxon>
        <taxon>Bacillales</taxon>
        <taxon>Bacillaceae</taxon>
        <taxon>Peribacillus</taxon>
    </lineage>
</organism>
<accession>A0AAN2PHM2</accession>
<evidence type="ECO:0000313" key="2">
    <source>
        <dbReference type="Proteomes" id="UP000182110"/>
    </source>
</evidence>
<sequence>MINGYVRLWIVSQVIFGEQKRRRHSIKQTQLMYLTTGTIAQ</sequence>
<evidence type="ECO:0000313" key="1">
    <source>
        <dbReference type="EMBL" id="CEG32309.1"/>
    </source>
</evidence>
<name>A0AAN2PHM2_9BACI</name>
<comment type="caution">
    <text evidence="1">The sequence shown here is derived from an EMBL/GenBank/DDBJ whole genome shotgun (WGS) entry which is preliminary data.</text>
</comment>